<evidence type="ECO:0000313" key="1">
    <source>
        <dbReference type="EMBL" id="QHT87139.1"/>
    </source>
</evidence>
<accession>A0A6C0I2X2</accession>
<dbReference type="EMBL" id="MN740084">
    <property type="protein sequence ID" value="QHT87139.1"/>
    <property type="molecule type" value="Genomic_DNA"/>
</dbReference>
<name>A0A6C0I2X2_9ZZZZ</name>
<sequence>MIAVVIYGEFRTFDINLEENLKELFGEIADPSIIHFYILTERTPGFAEEKEAICQIIKNFGSSIRYFETMDSCSHYDSELEQKIVDDYKRIPDDRARDSFTPRLYYRRCLAYQIMNTLSLGKPYDRIVLARPFDMVYKRCRSLSSVYETTNSSVLYYGVDSLFIGNKKEMDQLLTFRPISNILSACGEPGFLDFFRRNDRCLAQIMPVCLETIYQALLFTHFRNNSTNLRYDYTRFNMAEVWNMSLEDPTSRDRIVEFITPFIETDTLFILHCPRRK</sequence>
<organism evidence="1">
    <name type="scientific">viral metagenome</name>
    <dbReference type="NCBI Taxonomy" id="1070528"/>
    <lineage>
        <taxon>unclassified sequences</taxon>
        <taxon>metagenomes</taxon>
        <taxon>organismal metagenomes</taxon>
    </lineage>
</organism>
<protein>
    <submittedName>
        <fullName evidence="1">Uncharacterized protein</fullName>
    </submittedName>
</protein>
<proteinExistence type="predicted"/>
<dbReference type="AlphaFoldDB" id="A0A6C0I2X2"/>
<reference evidence="1" key="1">
    <citation type="journal article" date="2020" name="Nature">
        <title>Giant virus diversity and host interactions through global metagenomics.</title>
        <authorList>
            <person name="Schulz F."/>
            <person name="Roux S."/>
            <person name="Paez-Espino D."/>
            <person name="Jungbluth S."/>
            <person name="Walsh D.A."/>
            <person name="Denef V.J."/>
            <person name="McMahon K.D."/>
            <person name="Konstantinidis K.T."/>
            <person name="Eloe-Fadrosh E.A."/>
            <person name="Kyrpides N.C."/>
            <person name="Woyke T."/>
        </authorList>
    </citation>
    <scope>NUCLEOTIDE SEQUENCE</scope>
    <source>
        <strain evidence="1">GVMAG-M-3300023184-190</strain>
    </source>
</reference>